<dbReference type="Gene3D" id="3.40.50.720">
    <property type="entry name" value="NAD(P)-binding Rossmann-like Domain"/>
    <property type="match status" value="1"/>
</dbReference>
<dbReference type="Pfam" id="PF04321">
    <property type="entry name" value="RmlD_sub_bind"/>
    <property type="match status" value="1"/>
</dbReference>
<dbReference type="HOGENOM" id="CLU_923942_0_0_0"/>
<dbReference type="AlphaFoldDB" id="F0SMY9"/>
<accession>F0SMY9</accession>
<dbReference type="eggNOG" id="COG1091">
    <property type="taxonomic scope" value="Bacteria"/>
</dbReference>
<dbReference type="InterPro" id="IPR029903">
    <property type="entry name" value="RmlD-like-bd"/>
</dbReference>
<keyword evidence="3" id="KW-1185">Reference proteome</keyword>
<dbReference type="InterPro" id="IPR036291">
    <property type="entry name" value="NAD(P)-bd_dom_sf"/>
</dbReference>
<dbReference type="SUPFAM" id="SSF51735">
    <property type="entry name" value="NAD(P)-binding Rossmann-fold domains"/>
    <property type="match status" value="1"/>
</dbReference>
<reference evidence="3" key="1">
    <citation type="submission" date="2011-02" db="EMBL/GenBank/DDBJ databases">
        <title>The complete genome of Planctomyces brasiliensis DSM 5305.</title>
        <authorList>
            <person name="Lucas S."/>
            <person name="Copeland A."/>
            <person name="Lapidus A."/>
            <person name="Bruce D."/>
            <person name="Goodwin L."/>
            <person name="Pitluck S."/>
            <person name="Kyrpides N."/>
            <person name="Mavromatis K."/>
            <person name="Pagani I."/>
            <person name="Ivanova N."/>
            <person name="Ovchinnikova G."/>
            <person name="Lu M."/>
            <person name="Detter J.C."/>
            <person name="Han C."/>
            <person name="Land M."/>
            <person name="Hauser L."/>
            <person name="Markowitz V."/>
            <person name="Cheng J.-F."/>
            <person name="Hugenholtz P."/>
            <person name="Woyke T."/>
            <person name="Wu D."/>
            <person name="Tindall B."/>
            <person name="Pomrenke H.G."/>
            <person name="Brambilla E."/>
            <person name="Klenk H.-P."/>
            <person name="Eisen J.A."/>
        </authorList>
    </citation>
    <scope>NUCLEOTIDE SEQUENCE [LARGE SCALE GENOMIC DNA]</scope>
    <source>
        <strain evidence="3">ATCC 49424 / DSM 5305 / JCM 21570 / NBRC 103401 / IFAM 1448</strain>
    </source>
</reference>
<proteinExistence type="predicted"/>
<dbReference type="STRING" id="756272.Plabr_2392"/>
<evidence type="ECO:0000313" key="3">
    <source>
        <dbReference type="Proteomes" id="UP000006860"/>
    </source>
</evidence>
<sequence>MKTLLIYGLETVAGGNIATTLRSEFRIVGTALHGTPELHGCQVLSGQAAQTAPHRLMSDANVDYVIDASCCGDSAWNPTADVASDDRCEASVERARSAAALNIPFVFLSSDAVLTGPWMFHEEDSTEYSTSVAGQRLKQTEEDILSAHAGSLVVRTHPIGWSPCGNGWLEQLAERLQQGKACPELSRPGYATPLLASELATILSRALTENLTGRFHIAGAERINRVQFARRLKENLNLHTFRMQLTEQHFSKAERQSFGCGESSLQTRGIRRALCVAMPTMTESLQTLADQQNNGYVAHLQGQPAPGSYSRAA</sequence>
<dbReference type="PANTHER" id="PTHR43242">
    <property type="entry name" value="NAD(P)-BINDING ROSSMANN-FOLD SUPERFAMILY PROTEIN"/>
    <property type="match status" value="1"/>
</dbReference>
<dbReference type="Proteomes" id="UP000006860">
    <property type="component" value="Chromosome"/>
</dbReference>
<name>F0SMY9_RUBBR</name>
<dbReference type="PANTHER" id="PTHR43242:SF1">
    <property type="entry name" value="NAD(P)-BINDING ROSSMANN-FOLD SUPERFAMILY PROTEIN"/>
    <property type="match status" value="1"/>
</dbReference>
<evidence type="ECO:0000313" key="2">
    <source>
        <dbReference type="EMBL" id="ADY59993.1"/>
    </source>
</evidence>
<dbReference type="EMBL" id="CP002546">
    <property type="protein sequence ID" value="ADY59993.1"/>
    <property type="molecule type" value="Genomic_DNA"/>
</dbReference>
<protein>
    <submittedName>
        <fullName evidence="2">dTDP-4-dehydrorhamnose reductase</fullName>
    </submittedName>
</protein>
<feature type="domain" description="RmlD-like substrate binding" evidence="1">
    <location>
        <begin position="14"/>
        <end position="291"/>
    </location>
</feature>
<evidence type="ECO:0000259" key="1">
    <source>
        <dbReference type="Pfam" id="PF04321"/>
    </source>
</evidence>
<dbReference type="KEGG" id="pbs:Plabr_2392"/>
<dbReference type="RefSeq" id="WP_013628717.1">
    <property type="nucleotide sequence ID" value="NC_015174.1"/>
</dbReference>
<organism evidence="2 3">
    <name type="scientific">Rubinisphaera brasiliensis (strain ATCC 49424 / DSM 5305 / JCM 21570 / IAM 15109 / NBRC 103401 / IFAM 1448)</name>
    <name type="common">Planctomyces brasiliensis</name>
    <dbReference type="NCBI Taxonomy" id="756272"/>
    <lineage>
        <taxon>Bacteria</taxon>
        <taxon>Pseudomonadati</taxon>
        <taxon>Planctomycetota</taxon>
        <taxon>Planctomycetia</taxon>
        <taxon>Planctomycetales</taxon>
        <taxon>Planctomycetaceae</taxon>
        <taxon>Rubinisphaera</taxon>
    </lineage>
</organism>
<gene>
    <name evidence="2" type="ordered locus">Plabr_2392</name>
</gene>